<dbReference type="RefSeq" id="WP_009609629.1">
    <property type="nucleotide sequence ID" value="NZ_ABXP02000026.1"/>
</dbReference>
<sequence>MDERWRKLGEILVRYSTSVKPGEKVMIYMGEVESFPLVEAIYEATIKAGAYPQIQFGSERLRHLLLKYGNEKQISWIPEIEAYGMEWADVYFGLRGFRNPYELWDVSPERLAINQIAMGKISTLRWEKTRWCLVRIPTSALAQQAGVDENTMMEMFFNACLKINWEEENKRWDTVVTQLNKSRWVRIVGKDTDLTFSVEGRKWIPFMGHKNMPDGEIATAPIENTVDGHIYFEFPGVLSGKLVENIYLRWGKGKLVEAHASTHEDFLHAVLSSDPGASRIGEFGIGINPYISFFSKDILLDEKMGGTIHIALGRAYPECGGTNQSAIHWDIVKDLRHEGVVYIDGEPILKDGKLLI</sequence>
<evidence type="ECO:0000256" key="3">
    <source>
        <dbReference type="ARBA" id="ARBA00001947"/>
    </source>
</evidence>
<dbReference type="Pfam" id="PF02073">
    <property type="entry name" value="Peptidase_M29"/>
    <property type="match status" value="1"/>
</dbReference>
<dbReference type="GO" id="GO:0046872">
    <property type="term" value="F:metal ion binding"/>
    <property type="evidence" value="ECO:0007669"/>
    <property type="project" value="UniProtKB-KW"/>
</dbReference>
<comment type="cofactor">
    <cofactor evidence="3">
        <name>Zn(2+)</name>
        <dbReference type="ChEBI" id="CHEBI:29105"/>
    </cofactor>
</comment>
<gene>
    <name evidence="10" type="ORF">CDSM653_00166</name>
</gene>
<reference evidence="11" key="3">
    <citation type="submission" date="2015-02" db="EMBL/GenBank/DDBJ databases">
        <title>Genome analysis of three genomes within the thermophilic hydrogenogenic bacterial species Caldanaerobacter subterraneus.</title>
        <authorList>
            <person name="Sant'Anna F.H."/>
            <person name="Lebedinsky A."/>
            <person name="Sokolova T."/>
            <person name="Robb F.T."/>
            <person name="Gonzalez J.M."/>
        </authorList>
    </citation>
    <scope>NUCLEOTIDE SEQUENCE [LARGE SCALE GENOMIC DNA]</scope>
    <source>
        <strain evidence="11">DSM 12653</strain>
    </source>
</reference>
<evidence type="ECO:0000256" key="5">
    <source>
        <dbReference type="ARBA" id="ARBA00022438"/>
    </source>
</evidence>
<keyword evidence="6" id="KW-0645">Protease</keyword>
<dbReference type="EMBL" id="ABXP02000026">
    <property type="protein sequence ID" value="KKC30742.1"/>
    <property type="molecule type" value="Genomic_DNA"/>
</dbReference>
<evidence type="ECO:0000256" key="9">
    <source>
        <dbReference type="ARBA" id="ARBA00023049"/>
    </source>
</evidence>
<dbReference type="GO" id="GO:0008237">
    <property type="term" value="F:metallopeptidase activity"/>
    <property type="evidence" value="ECO:0007669"/>
    <property type="project" value="UniProtKB-KW"/>
</dbReference>
<comment type="cofactor">
    <cofactor evidence="2">
        <name>Mg(2+)</name>
        <dbReference type="ChEBI" id="CHEBI:18420"/>
    </cofactor>
</comment>
<keyword evidence="5" id="KW-0031">Aminopeptidase</keyword>
<dbReference type="SUPFAM" id="SSF144052">
    <property type="entry name" value="Thermophilic metalloprotease-like"/>
    <property type="match status" value="1"/>
</dbReference>
<proteinExistence type="inferred from homology"/>
<reference evidence="10 11" key="1">
    <citation type="submission" date="2008-07" db="EMBL/GenBank/DDBJ databases">
        <authorList>
            <person name="Gonzalez J."/>
            <person name="Sokolova T."/>
            <person name="Ferriera S."/>
            <person name="Johnson J."/>
            <person name="Kravitz S."/>
            <person name="Beeson K."/>
            <person name="Sutton G."/>
            <person name="Rogers Y.-H."/>
            <person name="Friedman R."/>
            <person name="Frazier M."/>
            <person name="Venter J.C."/>
        </authorList>
    </citation>
    <scope>NUCLEOTIDE SEQUENCE [LARGE SCALE GENOMIC DNA]</scope>
    <source>
        <strain evidence="10 11">DSM 12653</strain>
    </source>
</reference>
<dbReference type="Gene3D" id="3.40.1830.10">
    <property type="entry name" value="Thermophilic metalloprotease (M29)"/>
    <property type="match status" value="1"/>
</dbReference>
<keyword evidence="9" id="KW-0482">Metalloprotease</keyword>
<keyword evidence="8" id="KW-0378">Hydrolase</keyword>
<evidence type="ECO:0008006" key="12">
    <source>
        <dbReference type="Google" id="ProtNLM"/>
    </source>
</evidence>
<keyword evidence="7" id="KW-0479">Metal-binding</keyword>
<dbReference type="GO" id="GO:0006508">
    <property type="term" value="P:proteolysis"/>
    <property type="evidence" value="ECO:0007669"/>
    <property type="project" value="UniProtKB-KW"/>
</dbReference>
<accession>B7R615</accession>
<comment type="cofactor">
    <cofactor evidence="1">
        <name>Co(2+)</name>
        <dbReference type="ChEBI" id="CHEBI:48828"/>
    </cofactor>
</comment>
<organism evidence="10 11">
    <name type="scientific">Caldanaerobacter subterraneus subsp. pacificus DSM 12653</name>
    <dbReference type="NCBI Taxonomy" id="391606"/>
    <lineage>
        <taxon>Bacteria</taxon>
        <taxon>Bacillati</taxon>
        <taxon>Bacillota</taxon>
        <taxon>Clostridia</taxon>
        <taxon>Thermoanaerobacterales</taxon>
        <taxon>Thermoanaerobacteraceae</taxon>
        <taxon>Caldanaerobacter</taxon>
    </lineage>
</organism>
<comment type="caution">
    <text evidence="10">The sequence shown here is derived from an EMBL/GenBank/DDBJ whole genome shotgun (WGS) entry which is preliminary data.</text>
</comment>
<evidence type="ECO:0000313" key="10">
    <source>
        <dbReference type="EMBL" id="KKC30742.1"/>
    </source>
</evidence>
<evidence type="ECO:0000313" key="11">
    <source>
        <dbReference type="Proteomes" id="UP000010146"/>
    </source>
</evidence>
<dbReference type="InterPro" id="IPR000787">
    <property type="entry name" value="Peptidase_M29"/>
</dbReference>
<evidence type="ECO:0000256" key="4">
    <source>
        <dbReference type="ARBA" id="ARBA00008236"/>
    </source>
</evidence>
<dbReference type="GO" id="GO:0004177">
    <property type="term" value="F:aminopeptidase activity"/>
    <property type="evidence" value="ECO:0007669"/>
    <property type="project" value="UniProtKB-KW"/>
</dbReference>
<dbReference type="InterPro" id="IPR052170">
    <property type="entry name" value="M29_Exopeptidase"/>
</dbReference>
<evidence type="ECO:0000256" key="7">
    <source>
        <dbReference type="ARBA" id="ARBA00022723"/>
    </source>
</evidence>
<dbReference type="AlphaFoldDB" id="B7R615"/>
<comment type="similarity">
    <text evidence="4">Belongs to the peptidase M29 family.</text>
</comment>
<protein>
    <recommendedName>
        <fullName evidence="12">Aminopeptidase</fullName>
    </recommendedName>
</protein>
<evidence type="ECO:0000256" key="6">
    <source>
        <dbReference type="ARBA" id="ARBA00022670"/>
    </source>
</evidence>
<dbReference type="PANTHER" id="PTHR34448">
    <property type="entry name" value="AMINOPEPTIDASE"/>
    <property type="match status" value="1"/>
</dbReference>
<evidence type="ECO:0000256" key="2">
    <source>
        <dbReference type="ARBA" id="ARBA00001946"/>
    </source>
</evidence>
<reference evidence="10 11" key="2">
    <citation type="journal article" date="2015" name="BMC Genomics">
        <title>Analysis of three genomes within the thermophilic bacterial species Caldanaerobacter subterraneus with a focus on carbon monoxide dehydrogenase evolution and hydrolase diversity.</title>
        <authorList>
            <person name="Sant'Anna F.H."/>
            <person name="Lebedinsky A.V."/>
            <person name="Sokolova T.G."/>
            <person name="Robb F.T."/>
            <person name="Gonzalez J.M."/>
        </authorList>
    </citation>
    <scope>NUCLEOTIDE SEQUENCE [LARGE SCALE GENOMIC DNA]</scope>
    <source>
        <strain evidence="10 11">DSM 12653</strain>
    </source>
</reference>
<name>B7R615_9THEO</name>
<evidence type="ECO:0000256" key="1">
    <source>
        <dbReference type="ARBA" id="ARBA00001941"/>
    </source>
</evidence>
<evidence type="ECO:0000256" key="8">
    <source>
        <dbReference type="ARBA" id="ARBA00022801"/>
    </source>
</evidence>
<dbReference type="InterPro" id="IPR035097">
    <property type="entry name" value="M29_N-terminal"/>
</dbReference>
<dbReference type="PANTHER" id="PTHR34448:SF1">
    <property type="entry name" value="BLL6088 PROTEIN"/>
    <property type="match status" value="1"/>
</dbReference>
<dbReference type="Proteomes" id="UP000010146">
    <property type="component" value="Unassembled WGS sequence"/>
</dbReference>